<dbReference type="PANTHER" id="PTHR35089:SF1">
    <property type="entry name" value="CHAPERONE PROTEIN SKP"/>
    <property type="match status" value="1"/>
</dbReference>
<feature type="signal peptide" evidence="1">
    <location>
        <begin position="1"/>
        <end position="22"/>
    </location>
</feature>
<evidence type="ECO:0000313" key="3">
    <source>
        <dbReference type="Proteomes" id="UP000698028"/>
    </source>
</evidence>
<dbReference type="SMART" id="SM00935">
    <property type="entry name" value="OmpH"/>
    <property type="match status" value="1"/>
</dbReference>
<evidence type="ECO:0000313" key="2">
    <source>
        <dbReference type="EMBL" id="MBW0145185.1"/>
    </source>
</evidence>
<feature type="chain" id="PRO_5046072249" evidence="1">
    <location>
        <begin position="23"/>
        <end position="199"/>
    </location>
</feature>
<keyword evidence="1" id="KW-0732">Signal</keyword>
<dbReference type="Proteomes" id="UP000698028">
    <property type="component" value="Unassembled WGS sequence"/>
</dbReference>
<protein>
    <submittedName>
        <fullName evidence="2">OmpH family outer membrane protein</fullName>
    </submittedName>
</protein>
<proteinExistence type="predicted"/>
<organism evidence="2 3">
    <name type="scientific">Sphingomicrobium clamense</name>
    <dbReference type="NCBI Taxonomy" id="2851013"/>
    <lineage>
        <taxon>Bacteria</taxon>
        <taxon>Pseudomonadati</taxon>
        <taxon>Pseudomonadota</taxon>
        <taxon>Alphaproteobacteria</taxon>
        <taxon>Sphingomonadales</taxon>
        <taxon>Sphingomonadaceae</taxon>
        <taxon>Sphingomicrobium</taxon>
    </lineage>
</organism>
<name>A0ABS6V6J0_9SPHN</name>
<dbReference type="Pfam" id="PF03938">
    <property type="entry name" value="OmpH"/>
    <property type="match status" value="1"/>
</dbReference>
<dbReference type="InterPro" id="IPR005632">
    <property type="entry name" value="Chaperone_Skp"/>
</dbReference>
<evidence type="ECO:0000256" key="1">
    <source>
        <dbReference type="SAM" id="SignalP"/>
    </source>
</evidence>
<accession>A0ABS6V6J0</accession>
<dbReference type="EMBL" id="JAHVAH010000001">
    <property type="protein sequence ID" value="MBW0145185.1"/>
    <property type="molecule type" value="Genomic_DNA"/>
</dbReference>
<dbReference type="RefSeq" id="WP_218633112.1">
    <property type="nucleotide sequence ID" value="NZ_JAHVAH010000001.1"/>
</dbReference>
<gene>
    <name evidence="2" type="ORF">KTQ36_07740</name>
</gene>
<dbReference type="PANTHER" id="PTHR35089">
    <property type="entry name" value="CHAPERONE PROTEIN SKP"/>
    <property type="match status" value="1"/>
</dbReference>
<comment type="caution">
    <text evidence="2">The sequence shown here is derived from an EMBL/GenBank/DDBJ whole genome shotgun (WGS) entry which is preliminary data.</text>
</comment>
<reference evidence="2 3" key="1">
    <citation type="submission" date="2021-07" db="EMBL/GenBank/DDBJ databases">
        <title>The draft genome sequence of Sphingomicrobium sp. B8.</title>
        <authorList>
            <person name="Mu L."/>
        </authorList>
    </citation>
    <scope>NUCLEOTIDE SEQUENCE [LARGE SCALE GENOMIC DNA]</scope>
    <source>
        <strain evidence="2 3">B8</strain>
    </source>
</reference>
<keyword evidence="3" id="KW-1185">Reference proteome</keyword>
<sequence>MKTMFAAALAASTVILPAAAQAQALPEAKIAIVDSQRVGAECTACVTAAAQLKAQADAIAARESELATPLEASGQAIQAEINALNGAEPSAALQQRVQQFEASRRAATQEITGRRQTLQRNSAYVSQQFSAAYQPAVQTVMQARGAHIVMDEQQALMHSPAIDITADVMAEVNRRLTTIATTAPAPQQPAQQQTPPAGR</sequence>